<dbReference type="EMBL" id="JH636049">
    <property type="protein sequence ID" value="EID53716.1"/>
    <property type="molecule type" value="Genomic_DNA"/>
</dbReference>
<accession>I0V0R3</accession>
<keyword evidence="4" id="KW-1185">Reference proteome</keyword>
<organism evidence="3 4">
    <name type="scientific">Saccharomonospora xinjiangensis XJ-54</name>
    <dbReference type="NCBI Taxonomy" id="882086"/>
    <lineage>
        <taxon>Bacteria</taxon>
        <taxon>Bacillati</taxon>
        <taxon>Actinomycetota</taxon>
        <taxon>Actinomycetes</taxon>
        <taxon>Pseudonocardiales</taxon>
        <taxon>Pseudonocardiaceae</taxon>
        <taxon>Saccharomonospora</taxon>
    </lineage>
</organism>
<dbReference type="HOGENOM" id="CLU_1569566_0_0_11"/>
<evidence type="ECO:0000313" key="3">
    <source>
        <dbReference type="EMBL" id="EID53716.1"/>
    </source>
</evidence>
<reference evidence="3 4" key="1">
    <citation type="submission" date="2012-01" db="EMBL/GenBank/DDBJ databases">
        <title>Improved High-Quality Draft sequence of Saccharomonospora xinjiangensis XJ-54.</title>
        <authorList>
            <consortium name="US DOE Joint Genome Institute"/>
            <person name="Lucas S."/>
            <person name="Han J."/>
            <person name="Lapidus A."/>
            <person name="Cheng J.-F."/>
            <person name="Goodwin L."/>
            <person name="Pitluck S."/>
            <person name="Peters L."/>
            <person name="Mikhailova N."/>
            <person name="Teshima H."/>
            <person name="Detter J.C."/>
            <person name="Han C."/>
            <person name="Tapia R."/>
            <person name="Land M."/>
            <person name="Hauser L."/>
            <person name="Kyrpides N."/>
            <person name="Ivanova N."/>
            <person name="Pagani I."/>
            <person name="Brambilla E.-M."/>
            <person name="Klenk H.-P."/>
            <person name="Woyke T."/>
        </authorList>
    </citation>
    <scope>NUCLEOTIDE SEQUENCE [LARGE SCALE GENOMIC DNA]</scope>
    <source>
        <strain evidence="3 4">XJ-54</strain>
    </source>
</reference>
<feature type="chain" id="PRO_5003634662" description="Secreted protein" evidence="2">
    <location>
        <begin position="31"/>
        <end position="170"/>
    </location>
</feature>
<sequence length="170" mass="18248">MPERHLPLKCAATAAAVLMSAALTQGSAFAAPQTEQPPPPPEQELTPAPDQSGSIFANPANCRGKTNSPHRSTHVPNSVNVTASTTCDYAVERVMVDVKLYSSRWYGWELAENPPGPKNRYGVRSVSNNHADYDCAGVHDYLGQSYHESVIAGEVYSATTSRRTDGISCA</sequence>
<keyword evidence="2" id="KW-0732">Signal</keyword>
<dbReference type="AlphaFoldDB" id="I0V0R3"/>
<evidence type="ECO:0008006" key="5">
    <source>
        <dbReference type="Google" id="ProtNLM"/>
    </source>
</evidence>
<dbReference type="STRING" id="882086.SacxiDRAFT_1468"/>
<name>I0V0R3_9PSEU</name>
<evidence type="ECO:0000256" key="1">
    <source>
        <dbReference type="SAM" id="MobiDB-lite"/>
    </source>
</evidence>
<proteinExistence type="predicted"/>
<feature type="signal peptide" evidence="2">
    <location>
        <begin position="1"/>
        <end position="30"/>
    </location>
</feature>
<dbReference type="Proteomes" id="UP000004691">
    <property type="component" value="Unassembled WGS sequence"/>
</dbReference>
<feature type="region of interest" description="Disordered" evidence="1">
    <location>
        <begin position="28"/>
        <end position="77"/>
    </location>
</feature>
<evidence type="ECO:0000313" key="4">
    <source>
        <dbReference type="Proteomes" id="UP000004691"/>
    </source>
</evidence>
<evidence type="ECO:0000256" key="2">
    <source>
        <dbReference type="SAM" id="SignalP"/>
    </source>
</evidence>
<feature type="compositionally biased region" description="Polar residues" evidence="1">
    <location>
        <begin position="64"/>
        <end position="77"/>
    </location>
</feature>
<protein>
    <recommendedName>
        <fullName evidence="5">Secreted protein</fullName>
    </recommendedName>
</protein>
<gene>
    <name evidence="3" type="ORF">SacxiDRAFT_1468</name>
</gene>